<evidence type="ECO:0000313" key="2">
    <source>
        <dbReference type="Proteomes" id="UP001164539"/>
    </source>
</evidence>
<accession>A0ACC1X9U4</accession>
<protein>
    <submittedName>
        <fullName evidence="1">WRKY transcription factor</fullName>
    </submittedName>
</protein>
<keyword evidence="2" id="KW-1185">Reference proteome</keyword>
<evidence type="ECO:0000313" key="1">
    <source>
        <dbReference type="EMBL" id="KAJ4707787.1"/>
    </source>
</evidence>
<dbReference type="EMBL" id="CM051403">
    <property type="protein sequence ID" value="KAJ4707787.1"/>
    <property type="molecule type" value="Genomic_DNA"/>
</dbReference>
<proteinExistence type="predicted"/>
<reference evidence="1 2" key="1">
    <citation type="journal article" date="2023" name="Science">
        <title>Complex scaffold remodeling in plant triterpene biosynthesis.</title>
        <authorList>
            <person name="De La Pena R."/>
            <person name="Hodgson H."/>
            <person name="Liu J.C."/>
            <person name="Stephenson M.J."/>
            <person name="Martin A.C."/>
            <person name="Owen C."/>
            <person name="Harkess A."/>
            <person name="Leebens-Mack J."/>
            <person name="Jimenez L.E."/>
            <person name="Osbourn A."/>
            <person name="Sattely E.S."/>
        </authorList>
    </citation>
    <scope>NUCLEOTIDE SEQUENCE [LARGE SCALE GENOMIC DNA]</scope>
    <source>
        <strain evidence="2">cv. JPN11</strain>
        <tissue evidence="1">Leaf</tissue>
    </source>
</reference>
<name>A0ACC1X9U4_MELAZ</name>
<comment type="caution">
    <text evidence="1">The sequence shown here is derived from an EMBL/GenBank/DDBJ whole genome shotgun (WGS) entry which is preliminary data.</text>
</comment>
<organism evidence="1 2">
    <name type="scientific">Melia azedarach</name>
    <name type="common">Chinaberry tree</name>
    <dbReference type="NCBI Taxonomy" id="155640"/>
    <lineage>
        <taxon>Eukaryota</taxon>
        <taxon>Viridiplantae</taxon>
        <taxon>Streptophyta</taxon>
        <taxon>Embryophyta</taxon>
        <taxon>Tracheophyta</taxon>
        <taxon>Spermatophyta</taxon>
        <taxon>Magnoliopsida</taxon>
        <taxon>eudicotyledons</taxon>
        <taxon>Gunneridae</taxon>
        <taxon>Pentapetalae</taxon>
        <taxon>rosids</taxon>
        <taxon>malvids</taxon>
        <taxon>Sapindales</taxon>
        <taxon>Meliaceae</taxon>
        <taxon>Melia</taxon>
    </lineage>
</organism>
<dbReference type="Proteomes" id="UP001164539">
    <property type="component" value="Chromosome 10"/>
</dbReference>
<sequence length="320" mass="35351">MDSSTWPGPSLDLNLNPFHHTSTKVPPKKEVFDKNYVAGFEEKVSFNKHETAILVEQLNRISGENKKLTEMLSALCENYNSLQKQYMDLMNKNAENELVSISKKRKAEGEDFSNMIGFNGHTECSSSDEDQSYKKPKENLKAKTFRVYVRTSASNSTLIVKDGYQWRKYGQKVTRDNPSPRAYFKCSFAPACPVKKKVQKSAEDPSILVATYEGEHNHPPPSKSELSLCPSHGATLASIPASVQSTAPTVTLDMIQPSAGAGILLDEAKKSVQAEAPGIQQILVQQMASSLTRDPNFTAALAAAISGRFVDQARTEKWSN</sequence>
<gene>
    <name evidence="1" type="ORF">OWV82_017849</name>
</gene>